<evidence type="ECO:0000256" key="1">
    <source>
        <dbReference type="SAM" id="MobiDB-lite"/>
    </source>
</evidence>
<dbReference type="OrthoDB" id="693805at2759"/>
<protein>
    <submittedName>
        <fullName evidence="2">Uncharacterized protein</fullName>
    </submittedName>
</protein>
<dbReference type="Gramene" id="PUZ75645">
    <property type="protein sequence ID" value="PUZ75645"/>
    <property type="gene ID" value="GQ55_1G204400"/>
</dbReference>
<organism evidence="2 3">
    <name type="scientific">Panicum hallii var. hallii</name>
    <dbReference type="NCBI Taxonomy" id="1504633"/>
    <lineage>
        <taxon>Eukaryota</taxon>
        <taxon>Viridiplantae</taxon>
        <taxon>Streptophyta</taxon>
        <taxon>Embryophyta</taxon>
        <taxon>Tracheophyta</taxon>
        <taxon>Spermatophyta</taxon>
        <taxon>Magnoliopsida</taxon>
        <taxon>Liliopsida</taxon>
        <taxon>Poales</taxon>
        <taxon>Poaceae</taxon>
        <taxon>PACMAD clade</taxon>
        <taxon>Panicoideae</taxon>
        <taxon>Panicodae</taxon>
        <taxon>Paniceae</taxon>
        <taxon>Panicinae</taxon>
        <taxon>Panicum</taxon>
        <taxon>Panicum sect. Panicum</taxon>
    </lineage>
</organism>
<feature type="compositionally biased region" description="Polar residues" evidence="1">
    <location>
        <begin position="33"/>
        <end position="45"/>
    </location>
</feature>
<name>A0A2T7F6F5_9POAL</name>
<evidence type="ECO:0000313" key="2">
    <source>
        <dbReference type="EMBL" id="PUZ75645.1"/>
    </source>
</evidence>
<dbReference type="AlphaFoldDB" id="A0A2T7F6F5"/>
<dbReference type="Proteomes" id="UP000244336">
    <property type="component" value="Chromosome 1"/>
</dbReference>
<evidence type="ECO:0000313" key="3">
    <source>
        <dbReference type="Proteomes" id="UP000244336"/>
    </source>
</evidence>
<gene>
    <name evidence="2" type="ORF">GQ55_1G204400</name>
</gene>
<accession>A0A2T7F6F5</accession>
<keyword evidence="3" id="KW-1185">Reference proteome</keyword>
<reference evidence="2 3" key="1">
    <citation type="submission" date="2018-04" db="EMBL/GenBank/DDBJ databases">
        <title>WGS assembly of Panicum hallii var. hallii HAL2.</title>
        <authorList>
            <person name="Lovell J."/>
            <person name="Jenkins J."/>
            <person name="Lowry D."/>
            <person name="Mamidi S."/>
            <person name="Sreedasyam A."/>
            <person name="Weng X."/>
            <person name="Barry K."/>
            <person name="Bonette J."/>
            <person name="Campitelli B."/>
            <person name="Daum C."/>
            <person name="Gordon S."/>
            <person name="Gould B."/>
            <person name="Lipzen A."/>
            <person name="MacQueen A."/>
            <person name="Palacio-Mejia J."/>
            <person name="Plott C."/>
            <person name="Shakirov E."/>
            <person name="Shu S."/>
            <person name="Yoshinaga Y."/>
            <person name="Zane M."/>
            <person name="Rokhsar D."/>
            <person name="Grimwood J."/>
            <person name="Schmutz J."/>
            <person name="Juenger T."/>
        </authorList>
    </citation>
    <scope>NUCLEOTIDE SEQUENCE [LARGE SCALE GENOMIC DNA]</scope>
    <source>
        <strain evidence="3">cv. HAL2</strain>
    </source>
</reference>
<feature type="compositionally biased region" description="Low complexity" evidence="1">
    <location>
        <begin position="17"/>
        <end position="26"/>
    </location>
</feature>
<dbReference type="EMBL" id="CM009749">
    <property type="protein sequence ID" value="PUZ75645.1"/>
    <property type="molecule type" value="Genomic_DNA"/>
</dbReference>
<sequence>MWNPIKKTLKKISSAGSSRHSWSSTFSRDDMSVDSSRQDTVSQEDMTPAVPRSHVRIHIPRNDYEREALELVKMRSVNHVKIFVPLFLIKMGLKQDKNRAFTYAGWEDFADNTEAGSQLLTIEFLMSLR</sequence>
<feature type="region of interest" description="Disordered" evidence="1">
    <location>
        <begin position="17"/>
        <end position="52"/>
    </location>
</feature>
<proteinExistence type="predicted"/>